<dbReference type="EMBL" id="BMGG01000007">
    <property type="protein sequence ID" value="GGC78003.1"/>
    <property type="molecule type" value="Genomic_DNA"/>
</dbReference>
<dbReference type="AlphaFoldDB" id="A0A916XKG5"/>
<gene>
    <name evidence="2" type="ORF">GCM10010994_40320</name>
</gene>
<accession>A0A916XKG5</accession>
<dbReference type="PANTHER" id="PTHR48207:SF4">
    <property type="entry name" value="BLL6097 PROTEIN"/>
    <property type="match status" value="1"/>
</dbReference>
<evidence type="ECO:0000313" key="3">
    <source>
        <dbReference type="Proteomes" id="UP000637002"/>
    </source>
</evidence>
<sequence>MSTTTDSDASGGIACRGLRVIDTSRVLAGPFCGTILADLGADVIRVEHPVQMDEVRSWSPVVDGVAAAFIAVNHSKRGIAIDLAQKEGQEIFRRLLATADVLIDNYRPGTLERFGFGRGVIEALNPRLVHCAIRAFPTGTSAEALPGYEASIQAYSGIMAMTGEPDGEPVRCGPSVVDMSTGLVATIAILAALRERDVTGRGGRVEPALLRTATNLMGFQLASYAHGGVPPRRQGSGHASLVPYGTFHTADGPVLLAASNDRLWARLWDVLEPDAGAERPYPTLAERAAARAAVNQLVAAKVAGWSRDALLAALIAAGVPAAPVQTLPEYMADPTLEHAGVLERIALPRARDIQIAGRLFGADAPLRPRRPPPELGEHTMQILADLGYGADERERLERAGVVS</sequence>
<dbReference type="RefSeq" id="WP_188610967.1">
    <property type="nucleotide sequence ID" value="NZ_BMGG01000007.1"/>
</dbReference>
<evidence type="ECO:0000256" key="1">
    <source>
        <dbReference type="ARBA" id="ARBA00022679"/>
    </source>
</evidence>
<evidence type="ECO:0000313" key="2">
    <source>
        <dbReference type="EMBL" id="GGC78003.1"/>
    </source>
</evidence>
<organism evidence="2 3">
    <name type="scientific">Chelatococcus reniformis</name>
    <dbReference type="NCBI Taxonomy" id="1494448"/>
    <lineage>
        <taxon>Bacteria</taxon>
        <taxon>Pseudomonadati</taxon>
        <taxon>Pseudomonadota</taxon>
        <taxon>Alphaproteobacteria</taxon>
        <taxon>Hyphomicrobiales</taxon>
        <taxon>Chelatococcaceae</taxon>
        <taxon>Chelatococcus</taxon>
    </lineage>
</organism>
<dbReference type="InterPro" id="IPR003673">
    <property type="entry name" value="CoA-Trfase_fam_III"/>
</dbReference>
<dbReference type="Pfam" id="PF02515">
    <property type="entry name" value="CoA_transf_3"/>
    <property type="match status" value="1"/>
</dbReference>
<proteinExistence type="predicted"/>
<comment type="caution">
    <text evidence="2">The sequence shown here is derived from an EMBL/GenBank/DDBJ whole genome shotgun (WGS) entry which is preliminary data.</text>
</comment>
<reference evidence="2" key="2">
    <citation type="submission" date="2020-09" db="EMBL/GenBank/DDBJ databases">
        <authorList>
            <person name="Sun Q."/>
            <person name="Zhou Y."/>
        </authorList>
    </citation>
    <scope>NUCLEOTIDE SEQUENCE</scope>
    <source>
        <strain evidence="2">CGMCC 1.12919</strain>
    </source>
</reference>
<dbReference type="SUPFAM" id="SSF89796">
    <property type="entry name" value="CoA-transferase family III (CaiB/BaiF)"/>
    <property type="match status" value="1"/>
</dbReference>
<dbReference type="Gene3D" id="3.40.50.10540">
    <property type="entry name" value="Crotonobetainyl-coa:carnitine coa-transferase, domain 1"/>
    <property type="match status" value="1"/>
</dbReference>
<dbReference type="InterPro" id="IPR050483">
    <property type="entry name" value="CoA-transferase_III_domain"/>
</dbReference>
<dbReference type="Proteomes" id="UP000637002">
    <property type="component" value="Unassembled WGS sequence"/>
</dbReference>
<name>A0A916XKG5_9HYPH</name>
<keyword evidence="3" id="KW-1185">Reference proteome</keyword>
<dbReference type="Gene3D" id="3.30.1540.10">
    <property type="entry name" value="formyl-coa transferase, domain 3"/>
    <property type="match status" value="1"/>
</dbReference>
<reference evidence="2" key="1">
    <citation type="journal article" date="2014" name="Int. J. Syst. Evol. Microbiol.">
        <title>Complete genome sequence of Corynebacterium casei LMG S-19264T (=DSM 44701T), isolated from a smear-ripened cheese.</title>
        <authorList>
            <consortium name="US DOE Joint Genome Institute (JGI-PGF)"/>
            <person name="Walter F."/>
            <person name="Albersmeier A."/>
            <person name="Kalinowski J."/>
            <person name="Ruckert C."/>
        </authorList>
    </citation>
    <scope>NUCLEOTIDE SEQUENCE</scope>
    <source>
        <strain evidence="2">CGMCC 1.12919</strain>
    </source>
</reference>
<dbReference type="InterPro" id="IPR023606">
    <property type="entry name" value="CoA-Trfase_III_dom_1_sf"/>
</dbReference>
<keyword evidence="1 2" id="KW-0808">Transferase</keyword>
<dbReference type="InterPro" id="IPR044855">
    <property type="entry name" value="CoA-Trfase_III_dom3_sf"/>
</dbReference>
<dbReference type="PANTHER" id="PTHR48207">
    <property type="entry name" value="SUCCINATE--HYDROXYMETHYLGLUTARATE COA-TRANSFERASE"/>
    <property type="match status" value="1"/>
</dbReference>
<dbReference type="GO" id="GO:0008410">
    <property type="term" value="F:CoA-transferase activity"/>
    <property type="evidence" value="ECO:0007669"/>
    <property type="project" value="TreeGrafter"/>
</dbReference>
<protein>
    <submittedName>
        <fullName evidence="2">CoA transferase</fullName>
    </submittedName>
</protein>